<reference evidence="3" key="1">
    <citation type="submission" date="2016-04" db="EMBL/GenBank/DDBJ databases">
        <title>Cephalotus genome sequencing.</title>
        <authorList>
            <person name="Fukushima K."/>
            <person name="Hasebe M."/>
            <person name="Fang X."/>
        </authorList>
    </citation>
    <scope>NUCLEOTIDE SEQUENCE [LARGE SCALE GENOMIC DNA]</scope>
    <source>
        <strain evidence="3">cv. St1</strain>
    </source>
</reference>
<dbReference type="Proteomes" id="UP000187406">
    <property type="component" value="Unassembled WGS sequence"/>
</dbReference>
<keyword evidence="3" id="KW-1185">Reference proteome</keyword>
<protein>
    <submittedName>
        <fullName evidence="2">UBN2 domain-containing protein</fullName>
    </submittedName>
</protein>
<dbReference type="AlphaFoldDB" id="A0A1Q3AZ86"/>
<dbReference type="EMBL" id="BDDD01000179">
    <property type="protein sequence ID" value="GAV60954.1"/>
    <property type="molecule type" value="Genomic_DNA"/>
</dbReference>
<dbReference type="InParanoid" id="A0A1Q3AZ86"/>
<name>A0A1Q3AZ86_CEPFO</name>
<proteinExistence type="predicted"/>
<feature type="non-terminal residue" evidence="2">
    <location>
        <position position="252"/>
    </location>
</feature>
<comment type="caution">
    <text evidence="2">The sequence shown here is derived from an EMBL/GenBank/DDBJ whole genome shotgun (WGS) entry which is preliminary data.</text>
</comment>
<organism evidence="2 3">
    <name type="scientific">Cephalotus follicularis</name>
    <name type="common">Albany pitcher plant</name>
    <dbReference type="NCBI Taxonomy" id="3775"/>
    <lineage>
        <taxon>Eukaryota</taxon>
        <taxon>Viridiplantae</taxon>
        <taxon>Streptophyta</taxon>
        <taxon>Embryophyta</taxon>
        <taxon>Tracheophyta</taxon>
        <taxon>Spermatophyta</taxon>
        <taxon>Magnoliopsida</taxon>
        <taxon>eudicotyledons</taxon>
        <taxon>Gunneridae</taxon>
        <taxon>Pentapetalae</taxon>
        <taxon>rosids</taxon>
        <taxon>fabids</taxon>
        <taxon>Oxalidales</taxon>
        <taxon>Cephalotaceae</taxon>
        <taxon>Cephalotus</taxon>
    </lineage>
</organism>
<keyword evidence="1" id="KW-0175">Coiled coil</keyword>
<accession>A0A1Q3AZ86</accession>
<feature type="non-terminal residue" evidence="2">
    <location>
        <position position="1"/>
    </location>
</feature>
<evidence type="ECO:0000313" key="2">
    <source>
        <dbReference type="EMBL" id="GAV60954.1"/>
    </source>
</evidence>
<evidence type="ECO:0000256" key="1">
    <source>
        <dbReference type="SAM" id="Coils"/>
    </source>
</evidence>
<sequence length="252" mass="29327">IINSLKNLGKSYHNQELVRKILRCLPKSWTPKVTAIEEAKDPTTLPLEQLHGSLMTHETTMMNHESEEIKKKIVALKVSKENEDVSDEDGAMALITTHFKTFLKSQKGHYKNECPKLKKKEQFKKNKEQSKKKKAMIVTWSDSDYSSSDEESDGEEANINFMAIENEEEDEVQFSFDELETAYEKLFYEFESVSLNNRILKKYVISLSREIETLKNENSNYKNEIQILDVSLRLSNDFKEENEKLKTEVDSL</sequence>
<dbReference type="Pfam" id="PF14223">
    <property type="entry name" value="Retrotran_gag_2"/>
    <property type="match status" value="1"/>
</dbReference>
<gene>
    <name evidence="2" type="ORF">CFOL_v3_04482</name>
</gene>
<feature type="coiled-coil region" evidence="1">
    <location>
        <begin position="204"/>
        <end position="231"/>
    </location>
</feature>
<evidence type="ECO:0000313" key="3">
    <source>
        <dbReference type="Proteomes" id="UP000187406"/>
    </source>
</evidence>